<comment type="catalytic activity">
    <reaction evidence="12">
        <text>L-seryl-[protein] + GDP-beta-L-fucose = 3-O-(alpha-L-fucosyl)-L-seryl-[protein] + GDP + H(+)</text>
        <dbReference type="Rhea" id="RHEA:63644"/>
        <dbReference type="Rhea" id="RHEA-COMP:9863"/>
        <dbReference type="Rhea" id="RHEA-COMP:17914"/>
        <dbReference type="ChEBI" id="CHEBI:15378"/>
        <dbReference type="ChEBI" id="CHEBI:29999"/>
        <dbReference type="ChEBI" id="CHEBI:57273"/>
        <dbReference type="ChEBI" id="CHEBI:58189"/>
        <dbReference type="ChEBI" id="CHEBI:189632"/>
        <dbReference type="EC" id="2.4.1.221"/>
    </reaction>
    <physiologicalReaction direction="left-to-right" evidence="12">
        <dbReference type="Rhea" id="RHEA:63645"/>
    </physiologicalReaction>
</comment>
<dbReference type="Gene3D" id="3.40.50.11350">
    <property type="match status" value="1"/>
</dbReference>
<evidence type="ECO:0000256" key="3">
    <source>
        <dbReference type="ARBA" id="ARBA00012196"/>
    </source>
</evidence>
<keyword evidence="4" id="KW-0808">Transferase</keyword>
<evidence type="ECO:0000256" key="1">
    <source>
        <dbReference type="ARBA" id="ARBA00004240"/>
    </source>
</evidence>
<keyword evidence="5" id="KW-0256">Endoplasmic reticulum</keyword>
<dbReference type="PANTHER" id="PTHR13398">
    <property type="entry name" value="GDP-FUCOSE PROTEIN O-FUCOSYLTRANSFERASE 2"/>
    <property type="match status" value="1"/>
</dbReference>
<keyword evidence="6" id="KW-0294">Fucose metabolism</keyword>
<evidence type="ECO:0000256" key="12">
    <source>
        <dbReference type="ARBA" id="ARBA00048647"/>
    </source>
</evidence>
<evidence type="ECO:0000256" key="8">
    <source>
        <dbReference type="ARBA" id="ARBA00025803"/>
    </source>
</evidence>
<feature type="signal peptide" evidence="13">
    <location>
        <begin position="1"/>
        <end position="19"/>
    </location>
</feature>
<dbReference type="Proteomes" id="UP000887574">
    <property type="component" value="Unplaced"/>
</dbReference>
<evidence type="ECO:0000256" key="4">
    <source>
        <dbReference type="ARBA" id="ARBA00022679"/>
    </source>
</evidence>
<sequence length="399" mass="46626">MAGPIVVLIICLLLPFLNCQDDQKVTLADFGDEQFSQGERHYLIYDINHGEGFNLRRDVYMRIANTVRQLREKGHNYVLVLPPWAICTTGFEDFLQVNGDKIDLVLYLQAYPEGWSEDEGYTLKYDKKPCIDAYHYYAMVEDAVWKGFFFTYEKVYASELECLSIQGQSSTLADAIIKDFPKPMSLFVDRAETILHDRFGDVFYWKARRSMRYAKKLVEIGNRFRLEHFNSTDQTDRTPLADDWEMDKLNHNQATGGNYIQIVEQMNIKEVEVLEQQLDHLQPTHVHRFLAEEMSDAAVSIVDQWVCAHARHFVGTHLSTFSFRIHEDREILGSPLRLRSIACVLMRRSKLRKRREILPVNSQPNGPLFMSSDQKYLLMMLLHTPVHFYTTLIDWSNTY</sequence>
<name>A0A915D7K3_9BILA</name>
<dbReference type="Pfam" id="PF10250">
    <property type="entry name" value="O-FucT"/>
    <property type="match status" value="2"/>
</dbReference>
<comment type="pathway">
    <text evidence="2">Protein modification; protein glycosylation.</text>
</comment>
<comment type="subcellular location">
    <subcellularLocation>
        <location evidence="1">Endoplasmic reticulum</location>
    </subcellularLocation>
</comment>
<keyword evidence="13" id="KW-0732">Signal</keyword>
<evidence type="ECO:0000256" key="10">
    <source>
        <dbReference type="ARBA" id="ARBA00033083"/>
    </source>
</evidence>
<evidence type="ECO:0000256" key="9">
    <source>
        <dbReference type="ARBA" id="ARBA00026232"/>
    </source>
</evidence>
<dbReference type="EC" id="2.4.1.221" evidence="3"/>
<dbReference type="AlphaFoldDB" id="A0A915D7K3"/>
<accession>A0A915D7K3</accession>
<evidence type="ECO:0000256" key="11">
    <source>
        <dbReference type="ARBA" id="ARBA00047273"/>
    </source>
</evidence>
<protein>
    <recommendedName>
        <fullName evidence="9">GDP-fucose protein O-fucosyltransferase 2</fullName>
        <ecNumber evidence="3">2.4.1.221</ecNumber>
    </recommendedName>
    <alternativeName>
        <fullName evidence="10">Peptide-O-fucosyltransferase 2</fullName>
    </alternativeName>
</protein>
<evidence type="ECO:0000256" key="2">
    <source>
        <dbReference type="ARBA" id="ARBA00004922"/>
    </source>
</evidence>
<dbReference type="PANTHER" id="PTHR13398:SF0">
    <property type="entry name" value="GDP-FUCOSE PROTEIN O-FUCOSYLTRANSFERASE 2"/>
    <property type="match status" value="1"/>
</dbReference>
<evidence type="ECO:0000256" key="13">
    <source>
        <dbReference type="SAM" id="SignalP"/>
    </source>
</evidence>
<evidence type="ECO:0000256" key="5">
    <source>
        <dbReference type="ARBA" id="ARBA00022824"/>
    </source>
</evidence>
<keyword evidence="7" id="KW-0119">Carbohydrate metabolism</keyword>
<feature type="chain" id="PRO_5036734456" description="GDP-fucose protein O-fucosyltransferase 2" evidence="13">
    <location>
        <begin position="20"/>
        <end position="399"/>
    </location>
</feature>
<dbReference type="Gene3D" id="3.40.50.11340">
    <property type="match status" value="2"/>
</dbReference>
<proteinExistence type="inferred from homology"/>
<comment type="similarity">
    <text evidence="8">Belongs to the glycosyltransferase 68 family.</text>
</comment>
<dbReference type="GO" id="GO:0005783">
    <property type="term" value="C:endoplasmic reticulum"/>
    <property type="evidence" value="ECO:0007669"/>
    <property type="project" value="UniProtKB-SubCell"/>
</dbReference>
<dbReference type="GO" id="GO:0006004">
    <property type="term" value="P:fucose metabolic process"/>
    <property type="evidence" value="ECO:0007669"/>
    <property type="project" value="UniProtKB-KW"/>
</dbReference>
<reference evidence="15" key="1">
    <citation type="submission" date="2022-11" db="UniProtKB">
        <authorList>
            <consortium name="WormBaseParasite"/>
        </authorList>
    </citation>
    <scope>IDENTIFICATION</scope>
</reference>
<dbReference type="GO" id="GO:0046922">
    <property type="term" value="F:peptide-O-fucosyltransferase activity"/>
    <property type="evidence" value="ECO:0007669"/>
    <property type="project" value="UniProtKB-EC"/>
</dbReference>
<evidence type="ECO:0000256" key="6">
    <source>
        <dbReference type="ARBA" id="ARBA00023253"/>
    </source>
</evidence>
<dbReference type="InterPro" id="IPR019378">
    <property type="entry name" value="GDP-Fuc_O-FucTrfase"/>
</dbReference>
<evidence type="ECO:0000256" key="7">
    <source>
        <dbReference type="ARBA" id="ARBA00023277"/>
    </source>
</evidence>
<evidence type="ECO:0000313" key="15">
    <source>
        <dbReference type="WBParaSite" id="jg16313"/>
    </source>
</evidence>
<dbReference type="WBParaSite" id="jg16313">
    <property type="protein sequence ID" value="jg16313"/>
    <property type="gene ID" value="jg16313"/>
</dbReference>
<comment type="catalytic activity">
    <reaction evidence="11">
        <text>L-threonyl-[protein] + GDP-beta-L-fucose = 3-O-(alpha-L-fucosyl)-L-threonyl-[protein] + GDP + H(+)</text>
        <dbReference type="Rhea" id="RHEA:70491"/>
        <dbReference type="Rhea" id="RHEA-COMP:11060"/>
        <dbReference type="Rhea" id="RHEA-COMP:17915"/>
        <dbReference type="ChEBI" id="CHEBI:15378"/>
        <dbReference type="ChEBI" id="CHEBI:30013"/>
        <dbReference type="ChEBI" id="CHEBI:57273"/>
        <dbReference type="ChEBI" id="CHEBI:58189"/>
        <dbReference type="ChEBI" id="CHEBI:189631"/>
        <dbReference type="EC" id="2.4.1.221"/>
    </reaction>
    <physiologicalReaction direction="left-to-right" evidence="11">
        <dbReference type="Rhea" id="RHEA:70492"/>
    </physiologicalReaction>
</comment>
<dbReference type="InterPro" id="IPR045130">
    <property type="entry name" value="OFUT2-like"/>
</dbReference>
<keyword evidence="14" id="KW-1185">Reference proteome</keyword>
<evidence type="ECO:0000313" key="14">
    <source>
        <dbReference type="Proteomes" id="UP000887574"/>
    </source>
</evidence>
<organism evidence="14 15">
    <name type="scientific">Ditylenchus dipsaci</name>
    <dbReference type="NCBI Taxonomy" id="166011"/>
    <lineage>
        <taxon>Eukaryota</taxon>
        <taxon>Metazoa</taxon>
        <taxon>Ecdysozoa</taxon>
        <taxon>Nematoda</taxon>
        <taxon>Chromadorea</taxon>
        <taxon>Rhabditida</taxon>
        <taxon>Tylenchina</taxon>
        <taxon>Tylenchomorpha</taxon>
        <taxon>Sphaerularioidea</taxon>
        <taxon>Anguinidae</taxon>
        <taxon>Anguininae</taxon>
        <taxon>Ditylenchus</taxon>
    </lineage>
</organism>